<accession>A0ABT6N0D5</accession>
<sequence length="82" mass="8472">MIRGLATSALVGFVRKKAGVATIGTIPAALLTSGASLMLTRGRRPIGLAVAALGAFLVWREIEKADAEDEILPRQGEVAGEA</sequence>
<reference evidence="1" key="1">
    <citation type="submission" date="2023-04" db="EMBL/GenBank/DDBJ databases">
        <title>Sphingomonas sp. MAHUQ-71 isolated from rice field.</title>
        <authorList>
            <person name="Huq M.A."/>
        </authorList>
    </citation>
    <scope>NUCLEOTIDE SEQUENCE</scope>
    <source>
        <strain evidence="1">MAHUQ-71</strain>
    </source>
</reference>
<dbReference type="Proteomes" id="UP001160625">
    <property type="component" value="Unassembled WGS sequence"/>
</dbReference>
<dbReference type="EMBL" id="JARYGZ010000001">
    <property type="protein sequence ID" value="MDH7638768.1"/>
    <property type="molecule type" value="Genomic_DNA"/>
</dbReference>
<gene>
    <name evidence="1" type="ORF">QGN17_08500</name>
</gene>
<keyword evidence="2" id="KW-1185">Reference proteome</keyword>
<protein>
    <submittedName>
        <fullName evidence="1">Uncharacterized protein</fullName>
    </submittedName>
</protein>
<dbReference type="RefSeq" id="WP_281044050.1">
    <property type="nucleotide sequence ID" value="NZ_JARYGZ010000001.1"/>
</dbReference>
<organism evidence="1 2">
    <name type="scientific">Sphingomonas oryzagri</name>
    <dbReference type="NCBI Taxonomy" id="3042314"/>
    <lineage>
        <taxon>Bacteria</taxon>
        <taxon>Pseudomonadati</taxon>
        <taxon>Pseudomonadota</taxon>
        <taxon>Alphaproteobacteria</taxon>
        <taxon>Sphingomonadales</taxon>
        <taxon>Sphingomonadaceae</taxon>
        <taxon>Sphingomonas</taxon>
    </lineage>
</organism>
<comment type="caution">
    <text evidence="1">The sequence shown here is derived from an EMBL/GenBank/DDBJ whole genome shotgun (WGS) entry which is preliminary data.</text>
</comment>
<evidence type="ECO:0000313" key="1">
    <source>
        <dbReference type="EMBL" id="MDH7638768.1"/>
    </source>
</evidence>
<evidence type="ECO:0000313" key="2">
    <source>
        <dbReference type="Proteomes" id="UP001160625"/>
    </source>
</evidence>
<proteinExistence type="predicted"/>
<name>A0ABT6N0D5_9SPHN</name>